<evidence type="ECO:0000256" key="1">
    <source>
        <dbReference type="SAM" id="MobiDB-lite"/>
    </source>
</evidence>
<accession>A0A067SN48</accession>
<organism evidence="2 3">
    <name type="scientific">Galerina marginata (strain CBS 339.88)</name>
    <dbReference type="NCBI Taxonomy" id="685588"/>
    <lineage>
        <taxon>Eukaryota</taxon>
        <taxon>Fungi</taxon>
        <taxon>Dikarya</taxon>
        <taxon>Basidiomycota</taxon>
        <taxon>Agaricomycotina</taxon>
        <taxon>Agaricomycetes</taxon>
        <taxon>Agaricomycetidae</taxon>
        <taxon>Agaricales</taxon>
        <taxon>Agaricineae</taxon>
        <taxon>Strophariaceae</taxon>
        <taxon>Galerina</taxon>
    </lineage>
</organism>
<dbReference type="EMBL" id="KL142404">
    <property type="protein sequence ID" value="KDR69129.1"/>
    <property type="molecule type" value="Genomic_DNA"/>
</dbReference>
<dbReference type="AlphaFoldDB" id="A0A067SN48"/>
<evidence type="ECO:0000313" key="3">
    <source>
        <dbReference type="Proteomes" id="UP000027222"/>
    </source>
</evidence>
<feature type="region of interest" description="Disordered" evidence="1">
    <location>
        <begin position="84"/>
        <end position="142"/>
    </location>
</feature>
<proteinExistence type="predicted"/>
<feature type="compositionally biased region" description="Low complexity" evidence="1">
    <location>
        <begin position="118"/>
        <end position="128"/>
    </location>
</feature>
<gene>
    <name evidence="2" type="ORF">GALMADRAFT_145838</name>
</gene>
<dbReference type="HOGENOM" id="CLU_1441150_0_0_1"/>
<evidence type="ECO:0000313" key="2">
    <source>
        <dbReference type="EMBL" id="KDR69129.1"/>
    </source>
</evidence>
<protein>
    <submittedName>
        <fullName evidence="2">Uncharacterized protein</fullName>
    </submittedName>
</protein>
<sequence>MSALLHRTTLDGGHAACCSLCSAPSNNEGAAPSVLPHCLSSLSALPLAIHNPTTNANPEGRKECQRTKNAKRFFEPRRCRSSKTVSQARRAAAQCLGPARPSNDVADEHAEVPPPPTSVAASPLTASAEESSAPGMSLQPSSPAAPISMTICLLTILRSRLTLSDPGLKAGAGEGWDGGQQVVDKRRF</sequence>
<name>A0A067SN48_GALM3</name>
<keyword evidence="3" id="KW-1185">Reference proteome</keyword>
<dbReference type="Proteomes" id="UP000027222">
    <property type="component" value="Unassembled WGS sequence"/>
</dbReference>
<reference evidence="3" key="1">
    <citation type="journal article" date="2014" name="Proc. Natl. Acad. Sci. U.S.A.">
        <title>Extensive sampling of basidiomycete genomes demonstrates inadequacy of the white-rot/brown-rot paradigm for wood decay fungi.</title>
        <authorList>
            <person name="Riley R."/>
            <person name="Salamov A.A."/>
            <person name="Brown D.W."/>
            <person name="Nagy L.G."/>
            <person name="Floudas D."/>
            <person name="Held B.W."/>
            <person name="Levasseur A."/>
            <person name="Lombard V."/>
            <person name="Morin E."/>
            <person name="Otillar R."/>
            <person name="Lindquist E.A."/>
            <person name="Sun H."/>
            <person name="LaButti K.M."/>
            <person name="Schmutz J."/>
            <person name="Jabbour D."/>
            <person name="Luo H."/>
            <person name="Baker S.E."/>
            <person name="Pisabarro A.G."/>
            <person name="Walton J.D."/>
            <person name="Blanchette R.A."/>
            <person name="Henrissat B."/>
            <person name="Martin F."/>
            <person name="Cullen D."/>
            <person name="Hibbett D.S."/>
            <person name="Grigoriev I.V."/>
        </authorList>
    </citation>
    <scope>NUCLEOTIDE SEQUENCE [LARGE SCALE GENOMIC DNA]</scope>
    <source>
        <strain evidence="3">CBS 339.88</strain>
    </source>
</reference>